<dbReference type="Proteomes" id="UP000199167">
    <property type="component" value="Unassembled WGS sequence"/>
</dbReference>
<proteinExistence type="predicted"/>
<dbReference type="InterPro" id="IPR050498">
    <property type="entry name" value="Ycf3"/>
</dbReference>
<keyword evidence="4" id="KW-0732">Signal</keyword>
<feature type="chain" id="PRO_5011658005" evidence="4">
    <location>
        <begin position="25"/>
        <end position="187"/>
    </location>
</feature>
<dbReference type="InterPro" id="IPR011990">
    <property type="entry name" value="TPR-like_helical_dom_sf"/>
</dbReference>
<evidence type="ECO:0000313" key="6">
    <source>
        <dbReference type="Proteomes" id="UP000199167"/>
    </source>
</evidence>
<evidence type="ECO:0000256" key="1">
    <source>
        <dbReference type="ARBA" id="ARBA00022737"/>
    </source>
</evidence>
<evidence type="ECO:0000313" key="5">
    <source>
        <dbReference type="EMBL" id="SEW25660.1"/>
    </source>
</evidence>
<evidence type="ECO:0000256" key="3">
    <source>
        <dbReference type="PROSITE-ProRule" id="PRU00339"/>
    </source>
</evidence>
<dbReference type="SUPFAM" id="SSF48452">
    <property type="entry name" value="TPR-like"/>
    <property type="match status" value="1"/>
</dbReference>
<dbReference type="EMBL" id="FOIZ01000001">
    <property type="protein sequence ID" value="SEW25660.1"/>
    <property type="molecule type" value="Genomic_DNA"/>
</dbReference>
<gene>
    <name evidence="5" type="ORF">SAMN04488515_1872</name>
</gene>
<dbReference type="InterPro" id="IPR019734">
    <property type="entry name" value="TPR_rpt"/>
</dbReference>
<dbReference type="PANTHER" id="PTHR44858:SF1">
    <property type="entry name" value="UDP-N-ACETYLGLUCOSAMINE--PEPTIDE N-ACETYLGLUCOSAMINYLTRANSFERASE SPINDLY-RELATED"/>
    <property type="match status" value="1"/>
</dbReference>
<sequence length="187" mass="20274">MRPIIWGMRYFIAVALLAATPAIADTCPPAPDHAAALAERLALLKDSASPAEAQQISDMLWQLWTDAPDAKAQALLDEGMRQRSGFDLAGARETLDELVAYCPDYAEGYNQRAFAHYLAQDFAAALVDLDRALEIMPEHIGALSGKGLTLMGLGRDEEAQDALKAAVALNPWLNERALIKEPEGTDI</sequence>
<dbReference type="RefSeq" id="WP_242650510.1">
    <property type="nucleotide sequence ID" value="NZ_FOIZ01000001.1"/>
</dbReference>
<dbReference type="SMART" id="SM00028">
    <property type="entry name" value="TPR"/>
    <property type="match status" value="2"/>
</dbReference>
<reference evidence="5 6" key="1">
    <citation type="submission" date="2016-10" db="EMBL/GenBank/DDBJ databases">
        <authorList>
            <person name="de Groot N.N."/>
        </authorList>
    </citation>
    <scope>NUCLEOTIDE SEQUENCE [LARGE SCALE GENOMIC DNA]</scope>
    <source>
        <strain evidence="5 6">DSM 17925</strain>
    </source>
</reference>
<evidence type="ECO:0000256" key="2">
    <source>
        <dbReference type="ARBA" id="ARBA00022803"/>
    </source>
</evidence>
<organism evidence="5 6">
    <name type="scientific">Cognatiyoonia koreensis</name>
    <dbReference type="NCBI Taxonomy" id="364200"/>
    <lineage>
        <taxon>Bacteria</taxon>
        <taxon>Pseudomonadati</taxon>
        <taxon>Pseudomonadota</taxon>
        <taxon>Alphaproteobacteria</taxon>
        <taxon>Rhodobacterales</taxon>
        <taxon>Paracoccaceae</taxon>
        <taxon>Cognatiyoonia</taxon>
    </lineage>
</organism>
<dbReference type="PROSITE" id="PS50005">
    <property type="entry name" value="TPR"/>
    <property type="match status" value="1"/>
</dbReference>
<dbReference type="Pfam" id="PF14559">
    <property type="entry name" value="TPR_19"/>
    <property type="match status" value="1"/>
</dbReference>
<accession>A0A1I0QF69</accession>
<keyword evidence="6" id="KW-1185">Reference proteome</keyword>
<protein>
    <submittedName>
        <fullName evidence="5">TPR repeat-containing protein</fullName>
    </submittedName>
</protein>
<keyword evidence="1" id="KW-0677">Repeat</keyword>
<keyword evidence="2 3" id="KW-0802">TPR repeat</keyword>
<dbReference type="PANTHER" id="PTHR44858">
    <property type="entry name" value="TETRATRICOPEPTIDE REPEAT PROTEIN 6"/>
    <property type="match status" value="1"/>
</dbReference>
<feature type="repeat" description="TPR" evidence="3">
    <location>
        <begin position="106"/>
        <end position="139"/>
    </location>
</feature>
<dbReference type="AlphaFoldDB" id="A0A1I0QF69"/>
<evidence type="ECO:0000256" key="4">
    <source>
        <dbReference type="SAM" id="SignalP"/>
    </source>
</evidence>
<dbReference type="STRING" id="364200.SAMN04488515_1872"/>
<feature type="signal peptide" evidence="4">
    <location>
        <begin position="1"/>
        <end position="24"/>
    </location>
</feature>
<dbReference type="Gene3D" id="1.25.40.10">
    <property type="entry name" value="Tetratricopeptide repeat domain"/>
    <property type="match status" value="1"/>
</dbReference>
<name>A0A1I0QF69_9RHOB</name>